<proteinExistence type="predicted"/>
<dbReference type="Proteomes" id="UP000265515">
    <property type="component" value="Unassembled WGS sequence"/>
</dbReference>
<gene>
    <name evidence="2" type="ORF">CBR_g18864</name>
</gene>
<dbReference type="AlphaFoldDB" id="A0A388KWW9"/>
<accession>A0A388KWW9</accession>
<dbReference type="Gramene" id="GBG74453">
    <property type="protein sequence ID" value="GBG74453"/>
    <property type="gene ID" value="CBR_g18864"/>
</dbReference>
<keyword evidence="3" id="KW-1185">Reference proteome</keyword>
<reference evidence="2 3" key="1">
    <citation type="journal article" date="2018" name="Cell">
        <title>The Chara Genome: Secondary Complexity and Implications for Plant Terrestrialization.</title>
        <authorList>
            <person name="Nishiyama T."/>
            <person name="Sakayama H."/>
            <person name="Vries J.D."/>
            <person name="Buschmann H."/>
            <person name="Saint-Marcoux D."/>
            <person name="Ullrich K.K."/>
            <person name="Haas F.B."/>
            <person name="Vanderstraeten L."/>
            <person name="Becker D."/>
            <person name="Lang D."/>
            <person name="Vosolsobe S."/>
            <person name="Rombauts S."/>
            <person name="Wilhelmsson P.K.I."/>
            <person name="Janitza P."/>
            <person name="Kern R."/>
            <person name="Heyl A."/>
            <person name="Rumpler F."/>
            <person name="Villalobos L.I.A.C."/>
            <person name="Clay J.M."/>
            <person name="Skokan R."/>
            <person name="Toyoda A."/>
            <person name="Suzuki Y."/>
            <person name="Kagoshima H."/>
            <person name="Schijlen E."/>
            <person name="Tajeshwar N."/>
            <person name="Catarino B."/>
            <person name="Hetherington A.J."/>
            <person name="Saltykova A."/>
            <person name="Bonnot C."/>
            <person name="Breuninger H."/>
            <person name="Symeonidi A."/>
            <person name="Radhakrishnan G.V."/>
            <person name="Van Nieuwerburgh F."/>
            <person name="Deforce D."/>
            <person name="Chang C."/>
            <person name="Karol K.G."/>
            <person name="Hedrich R."/>
            <person name="Ulvskov P."/>
            <person name="Glockner G."/>
            <person name="Delwiche C.F."/>
            <person name="Petrasek J."/>
            <person name="Van de Peer Y."/>
            <person name="Friml J."/>
            <person name="Beilby M."/>
            <person name="Dolan L."/>
            <person name="Kohara Y."/>
            <person name="Sugano S."/>
            <person name="Fujiyama A."/>
            <person name="Delaux P.-M."/>
            <person name="Quint M."/>
            <person name="TheiBen G."/>
            <person name="Hagemann M."/>
            <person name="Harholt J."/>
            <person name="Dunand C."/>
            <person name="Zachgo S."/>
            <person name="Langdale J."/>
            <person name="Maumus F."/>
            <person name="Straeten D.V.D."/>
            <person name="Gould S.B."/>
            <person name="Rensing S.A."/>
        </authorList>
    </citation>
    <scope>NUCLEOTIDE SEQUENCE [LARGE SCALE GENOMIC DNA]</scope>
    <source>
        <strain evidence="2 3">S276</strain>
    </source>
</reference>
<feature type="region of interest" description="Disordered" evidence="1">
    <location>
        <begin position="176"/>
        <end position="224"/>
    </location>
</feature>
<comment type="caution">
    <text evidence="2">The sequence shown here is derived from an EMBL/GenBank/DDBJ whole genome shotgun (WGS) entry which is preliminary data.</text>
</comment>
<evidence type="ECO:0000313" key="2">
    <source>
        <dbReference type="EMBL" id="GBG74453.1"/>
    </source>
</evidence>
<evidence type="ECO:0000256" key="1">
    <source>
        <dbReference type="SAM" id="MobiDB-lite"/>
    </source>
</evidence>
<dbReference type="PANTHER" id="PTHR36911">
    <property type="entry name" value="LIM ZINC-BINDING DOMAIN-CONTAINING PROTEIN-RELATED"/>
    <property type="match status" value="1"/>
</dbReference>
<dbReference type="PANTHER" id="PTHR36911:SF1">
    <property type="entry name" value="LIM ZINC-BINDING DOMAIN-CONTAINING PROTEIN"/>
    <property type="match status" value="1"/>
</dbReference>
<name>A0A388KWW9_CHABU</name>
<dbReference type="EMBL" id="BFEA01000203">
    <property type="protein sequence ID" value="GBG74453.1"/>
    <property type="molecule type" value="Genomic_DNA"/>
</dbReference>
<feature type="compositionally biased region" description="Basic residues" evidence="1">
    <location>
        <begin position="356"/>
        <end position="367"/>
    </location>
</feature>
<evidence type="ECO:0000313" key="3">
    <source>
        <dbReference type="Proteomes" id="UP000265515"/>
    </source>
</evidence>
<protein>
    <submittedName>
        <fullName evidence="2">Uncharacterized protein</fullName>
    </submittedName>
</protein>
<organism evidence="2 3">
    <name type="scientific">Chara braunii</name>
    <name type="common">Braun's stonewort</name>
    <dbReference type="NCBI Taxonomy" id="69332"/>
    <lineage>
        <taxon>Eukaryota</taxon>
        <taxon>Viridiplantae</taxon>
        <taxon>Streptophyta</taxon>
        <taxon>Charophyceae</taxon>
        <taxon>Charales</taxon>
        <taxon>Characeae</taxon>
        <taxon>Chara</taxon>
    </lineage>
</organism>
<sequence length="367" mass="40194">MSRSDIGSFVMEPAASMGPASSLSWWDMASPADIVGMYKQQICEAIEVILQAEGKLPLLILHEVDGSILEWWDVLQQIASSLLGTLHEEPATSDLQECFLQLEELQQITAQQLAAITIGNLPVDVCCPAALGVWEETDGGAAPPLPTSSNEIFVEGQDLSAALGAEGDNCNNQLYIDDTNNDTAVAPTNNDNNNNNNNTNNNNNNNNNNDNMMAANEDDGGRQNNGRKLRLGLIAVRLRLGLKVKKLRSNRRGLQKLCLGLKVKKLKEPIISKLANSSETVMDRYVEGVQVYFRLEAEGKVERVLHSLTFLVEDNLPFDVLLGMDWGEAAHADLKLREHECWLPSPQGGLPSVPTKQKHHAIAPRAT</sequence>
<feature type="compositionally biased region" description="Low complexity" evidence="1">
    <location>
        <begin position="181"/>
        <end position="215"/>
    </location>
</feature>
<feature type="region of interest" description="Disordered" evidence="1">
    <location>
        <begin position="347"/>
        <end position="367"/>
    </location>
</feature>